<reference evidence="7 8" key="1">
    <citation type="submission" date="2016-10" db="EMBL/GenBank/DDBJ databases">
        <authorList>
            <person name="de Groot N.N."/>
        </authorList>
    </citation>
    <scope>NUCLEOTIDE SEQUENCE [LARGE SCALE GENOMIC DNA]</scope>
    <source>
        <strain evidence="7 8">CGMCC 1.7659</strain>
    </source>
</reference>
<keyword evidence="3 4" id="KW-0408">Iron</keyword>
<keyword evidence="2 4" id="KW-0479">Metal-binding</keyword>
<keyword evidence="8" id="KW-1185">Reference proteome</keyword>
<evidence type="ECO:0000256" key="4">
    <source>
        <dbReference type="PROSITE-ProRule" id="PRU00433"/>
    </source>
</evidence>
<dbReference type="Pfam" id="PF13474">
    <property type="entry name" value="SnoaL_3"/>
    <property type="match status" value="1"/>
</dbReference>
<evidence type="ECO:0000256" key="5">
    <source>
        <dbReference type="SAM" id="MobiDB-lite"/>
    </source>
</evidence>
<dbReference type="OrthoDB" id="9765171at2"/>
<proteinExistence type="predicted"/>
<dbReference type="GO" id="GO:0009055">
    <property type="term" value="F:electron transfer activity"/>
    <property type="evidence" value="ECO:0007669"/>
    <property type="project" value="InterPro"/>
</dbReference>
<dbReference type="InterPro" id="IPR036909">
    <property type="entry name" value="Cyt_c-like_dom_sf"/>
</dbReference>
<dbReference type="InterPro" id="IPR009056">
    <property type="entry name" value="Cyt_c-like_dom"/>
</dbReference>
<dbReference type="Pfam" id="PF13442">
    <property type="entry name" value="Cytochrome_CBB3"/>
    <property type="match status" value="1"/>
</dbReference>
<name>A0A1I4VWX3_9GAMM</name>
<gene>
    <name evidence="7" type="ORF">SAMN05216289_103141</name>
</gene>
<evidence type="ECO:0000256" key="2">
    <source>
        <dbReference type="ARBA" id="ARBA00022723"/>
    </source>
</evidence>
<dbReference type="AlphaFoldDB" id="A0A1I4VWX3"/>
<dbReference type="SUPFAM" id="SSF54427">
    <property type="entry name" value="NTF2-like"/>
    <property type="match status" value="1"/>
</dbReference>
<feature type="region of interest" description="Disordered" evidence="5">
    <location>
        <begin position="168"/>
        <end position="198"/>
    </location>
</feature>
<evidence type="ECO:0000256" key="1">
    <source>
        <dbReference type="ARBA" id="ARBA00022617"/>
    </source>
</evidence>
<evidence type="ECO:0000259" key="6">
    <source>
        <dbReference type="PROSITE" id="PS51007"/>
    </source>
</evidence>
<organism evidence="7 8">
    <name type="scientific">Dokdonella immobilis</name>
    <dbReference type="NCBI Taxonomy" id="578942"/>
    <lineage>
        <taxon>Bacteria</taxon>
        <taxon>Pseudomonadati</taxon>
        <taxon>Pseudomonadota</taxon>
        <taxon>Gammaproteobacteria</taxon>
        <taxon>Lysobacterales</taxon>
        <taxon>Rhodanobacteraceae</taxon>
        <taxon>Dokdonella</taxon>
    </lineage>
</organism>
<accession>A0A1I4VWX3</accession>
<evidence type="ECO:0000256" key="3">
    <source>
        <dbReference type="ARBA" id="ARBA00023004"/>
    </source>
</evidence>
<evidence type="ECO:0000313" key="7">
    <source>
        <dbReference type="EMBL" id="SFN05838.1"/>
    </source>
</evidence>
<dbReference type="RefSeq" id="WP_092404892.1">
    <property type="nucleotide sequence ID" value="NZ_FOVF01000003.1"/>
</dbReference>
<dbReference type="GO" id="GO:0020037">
    <property type="term" value="F:heme binding"/>
    <property type="evidence" value="ECO:0007669"/>
    <property type="project" value="InterPro"/>
</dbReference>
<dbReference type="STRING" id="578942.SAMN05216289_103141"/>
<dbReference type="SUPFAM" id="SSF46626">
    <property type="entry name" value="Cytochrome c"/>
    <property type="match status" value="1"/>
</dbReference>
<feature type="compositionally biased region" description="Basic and acidic residues" evidence="5">
    <location>
        <begin position="173"/>
        <end position="182"/>
    </location>
</feature>
<dbReference type="EMBL" id="FOVF01000003">
    <property type="protein sequence ID" value="SFN05838.1"/>
    <property type="molecule type" value="Genomic_DNA"/>
</dbReference>
<sequence>MKTIRILFALAIIAALALLGFIYSGIYPIGADVPHARITALLLETLRERSIEQASARIAVPPLDDPAMIARGGAEYEEMCSGCHLKPGLDDTELRKGLYPQPPNLSLARGGHADPVAAAAERFWVIKHGIKASAMPAWGLSHDDEVIWSIVAFLGKLPNIDPAEYAAMTSGESSHHHEHEHGASTSAAQPDSGADDMAGTEPAAIVEQFQKALTSGQTDEAVALLDPDVKIFESGGVERSREQYAAHHLGADAEFLGQASIKLLSRSGDAVGDLAWVGSESRISAMDAAKPIELASTETMVLRKGESGWRIVHIHWSSQPIGQSAGNE</sequence>
<keyword evidence="1 4" id="KW-0349">Heme</keyword>
<dbReference type="PROSITE" id="PS51007">
    <property type="entry name" value="CYTC"/>
    <property type="match status" value="1"/>
</dbReference>
<dbReference type="InterPro" id="IPR032710">
    <property type="entry name" value="NTF2-like_dom_sf"/>
</dbReference>
<feature type="domain" description="Cytochrome c" evidence="6">
    <location>
        <begin position="67"/>
        <end position="158"/>
    </location>
</feature>
<evidence type="ECO:0000313" key="8">
    <source>
        <dbReference type="Proteomes" id="UP000198575"/>
    </source>
</evidence>
<dbReference type="Gene3D" id="1.10.760.10">
    <property type="entry name" value="Cytochrome c-like domain"/>
    <property type="match status" value="1"/>
</dbReference>
<dbReference type="InterPro" id="IPR037401">
    <property type="entry name" value="SnoaL-like"/>
</dbReference>
<dbReference type="Proteomes" id="UP000198575">
    <property type="component" value="Unassembled WGS sequence"/>
</dbReference>
<dbReference type="GO" id="GO:0046872">
    <property type="term" value="F:metal ion binding"/>
    <property type="evidence" value="ECO:0007669"/>
    <property type="project" value="UniProtKB-KW"/>
</dbReference>
<protein>
    <submittedName>
        <fullName evidence="7">SnoaL-like domain-containing protein</fullName>
    </submittedName>
</protein>
<dbReference type="Gene3D" id="3.10.450.50">
    <property type="match status" value="1"/>
</dbReference>